<feature type="transmembrane region" description="Helical" evidence="8">
    <location>
        <begin position="318"/>
        <end position="339"/>
    </location>
</feature>
<evidence type="ECO:0000256" key="5">
    <source>
        <dbReference type="ARBA" id="ARBA00022692"/>
    </source>
</evidence>
<feature type="transmembrane region" description="Helical" evidence="8">
    <location>
        <begin position="404"/>
        <end position="422"/>
    </location>
</feature>
<feature type="transmembrane region" description="Helical" evidence="8">
    <location>
        <begin position="93"/>
        <end position="126"/>
    </location>
</feature>
<evidence type="ECO:0000256" key="6">
    <source>
        <dbReference type="ARBA" id="ARBA00022989"/>
    </source>
</evidence>
<keyword evidence="7 8" id="KW-0472">Membrane</keyword>
<keyword evidence="6 8" id="KW-1133">Transmembrane helix</keyword>
<feature type="transmembrane region" description="Helical" evidence="8">
    <location>
        <begin position="360"/>
        <end position="384"/>
    </location>
</feature>
<evidence type="ECO:0000313" key="10">
    <source>
        <dbReference type="EMBL" id="URA10095.1"/>
    </source>
</evidence>
<feature type="transmembrane region" description="Helical" evidence="8">
    <location>
        <begin position="217"/>
        <end position="240"/>
    </location>
</feature>
<evidence type="ECO:0000256" key="3">
    <source>
        <dbReference type="ARBA" id="ARBA00022448"/>
    </source>
</evidence>
<dbReference type="PRINTS" id="PR00758">
    <property type="entry name" value="ARSENICPUMP"/>
</dbReference>
<dbReference type="InterPro" id="IPR000802">
    <property type="entry name" value="Arsenical_pump_ArsB"/>
</dbReference>
<feature type="transmembrane region" description="Helical" evidence="8">
    <location>
        <begin position="6"/>
        <end position="21"/>
    </location>
</feature>
<feature type="transmembrane region" description="Helical" evidence="8">
    <location>
        <begin position="56"/>
        <end position="81"/>
    </location>
</feature>
<dbReference type="PANTHER" id="PTHR43568">
    <property type="entry name" value="P PROTEIN"/>
    <property type="match status" value="1"/>
</dbReference>
<keyword evidence="5 8" id="KW-0812">Transmembrane</keyword>
<evidence type="ECO:0000259" key="9">
    <source>
        <dbReference type="Pfam" id="PF03600"/>
    </source>
</evidence>
<name>A0AAX3BD38_9SPIR</name>
<feature type="transmembrane region" description="Helical" evidence="8">
    <location>
        <begin position="275"/>
        <end position="298"/>
    </location>
</feature>
<keyword evidence="3" id="KW-0813">Transport</keyword>
<reference evidence="10" key="1">
    <citation type="submission" date="2021-04" db="EMBL/GenBank/DDBJ databases">
        <authorList>
            <person name="Postec A."/>
        </authorList>
    </citation>
    <scope>NUCLEOTIDE SEQUENCE</scope>
    <source>
        <strain evidence="10">F1F22</strain>
    </source>
</reference>
<evidence type="ECO:0000313" key="11">
    <source>
        <dbReference type="Proteomes" id="UP001056539"/>
    </source>
</evidence>
<dbReference type="Proteomes" id="UP001056539">
    <property type="component" value="Chromosome"/>
</dbReference>
<dbReference type="GO" id="GO:0005886">
    <property type="term" value="C:plasma membrane"/>
    <property type="evidence" value="ECO:0007669"/>
    <property type="project" value="UniProtKB-SubCell"/>
</dbReference>
<proteinExistence type="inferred from homology"/>
<keyword evidence="4" id="KW-1003">Cell membrane</keyword>
<evidence type="ECO:0000256" key="2">
    <source>
        <dbReference type="ARBA" id="ARBA00009843"/>
    </source>
</evidence>
<evidence type="ECO:0000256" key="7">
    <source>
        <dbReference type="ARBA" id="ARBA00023136"/>
    </source>
</evidence>
<dbReference type="KEGG" id="taqu:KDW03_11535"/>
<evidence type="ECO:0000256" key="1">
    <source>
        <dbReference type="ARBA" id="ARBA00004651"/>
    </source>
</evidence>
<gene>
    <name evidence="10" type="ORF">KDW03_11535</name>
</gene>
<dbReference type="EMBL" id="CP073355">
    <property type="protein sequence ID" value="URA10095.1"/>
    <property type="molecule type" value="Genomic_DNA"/>
</dbReference>
<evidence type="ECO:0000256" key="8">
    <source>
        <dbReference type="SAM" id="Phobius"/>
    </source>
</evidence>
<dbReference type="Pfam" id="PF03600">
    <property type="entry name" value="CitMHS"/>
    <property type="match status" value="1"/>
</dbReference>
<evidence type="ECO:0000256" key="4">
    <source>
        <dbReference type="ARBA" id="ARBA00022475"/>
    </source>
</evidence>
<comment type="similarity">
    <text evidence="2">Belongs to the CitM (TC 2.A.11) transporter family.</text>
</comment>
<protein>
    <submittedName>
        <fullName evidence="10">ArsB/NhaD family transporter</fullName>
    </submittedName>
</protein>
<keyword evidence="11" id="KW-1185">Reference proteome</keyword>
<dbReference type="InterPro" id="IPR004680">
    <property type="entry name" value="Cit_transptr-like_dom"/>
</dbReference>
<organism evidence="10 11">
    <name type="scientific">Thermospira aquatica</name>
    <dbReference type="NCBI Taxonomy" id="2828656"/>
    <lineage>
        <taxon>Bacteria</taxon>
        <taxon>Pseudomonadati</taxon>
        <taxon>Spirochaetota</taxon>
        <taxon>Spirochaetia</taxon>
        <taxon>Brevinematales</taxon>
        <taxon>Thermospiraceae</taxon>
        <taxon>Thermospira</taxon>
    </lineage>
</organism>
<dbReference type="GO" id="GO:0015105">
    <property type="term" value="F:arsenite transmembrane transporter activity"/>
    <property type="evidence" value="ECO:0007669"/>
    <property type="project" value="InterPro"/>
</dbReference>
<dbReference type="CDD" id="cd01116">
    <property type="entry name" value="P_permease"/>
    <property type="match status" value="1"/>
</dbReference>
<accession>A0AAX3BD38</accession>
<dbReference type="InterPro" id="IPR051475">
    <property type="entry name" value="Diverse_Ion_Transporter"/>
</dbReference>
<comment type="subcellular location">
    <subcellularLocation>
        <location evidence="1">Cell membrane</location>
        <topology evidence="1">Multi-pass membrane protein</topology>
    </subcellularLocation>
</comment>
<feature type="transmembrane region" description="Helical" evidence="8">
    <location>
        <begin position="28"/>
        <end position="44"/>
    </location>
</feature>
<sequence length="429" mass="46467">MTWPMWIAVGIFVVLYIGISLEKVNKTILALLGAGIFVLFHFLEGEKVFAAVDWNVIFLLVSMMVIVAITKQTGIFQYVAIKLAKLSRGNPMTIMVLLSLATAVFSAFLDNVTTVLIFVPVAILIAQELDISPLPYVVALAMASNVGGTATLIGDPPNIMIASAAGLSFNSFLAHLAPVALFLLISLCGFLWLLFHKQMRVSNEKRARIMNFDETKVLTNPALIIKSLSILGMVILGFFLHGVIDLEPSMIALLGAALLMLLATPHEIEELLHEVEWATILFFVGLFILIGGLVEIGVMKILAERIVSLTRGSINSTAILLVWMSGIFSAVVDNIPYVATMIPLIKEMGASLGGQSLDPLWWSLALGACLGGNGTLVGASANVVSVGIAKKSGIAISFWDFTKYGLLYTLLSLLVSSLYVYFRYFVLHL</sequence>
<reference evidence="10" key="2">
    <citation type="submission" date="2022-06" db="EMBL/GenBank/DDBJ databases">
        <title>Thermospira aquatica gen. nov., sp. nov.</title>
        <authorList>
            <person name="Ben Ali Gam Z."/>
            <person name="Labat M."/>
        </authorList>
    </citation>
    <scope>NUCLEOTIDE SEQUENCE</scope>
    <source>
        <strain evidence="10">F1F22</strain>
    </source>
</reference>
<feature type="transmembrane region" description="Helical" evidence="8">
    <location>
        <begin position="172"/>
        <end position="196"/>
    </location>
</feature>
<feature type="domain" description="Citrate transporter-like" evidence="9">
    <location>
        <begin position="16"/>
        <end position="367"/>
    </location>
</feature>
<dbReference type="PANTHER" id="PTHR43568:SF1">
    <property type="entry name" value="P PROTEIN"/>
    <property type="match status" value="1"/>
</dbReference>
<dbReference type="AlphaFoldDB" id="A0AAX3BD38"/>
<dbReference type="RefSeq" id="WP_271435227.1">
    <property type="nucleotide sequence ID" value="NZ_CP073355.1"/>
</dbReference>